<feature type="non-terminal residue" evidence="1">
    <location>
        <position position="1"/>
    </location>
</feature>
<comment type="caution">
    <text evidence="1">The sequence shown here is derived from an EMBL/GenBank/DDBJ whole genome shotgun (WGS) entry which is preliminary data.</text>
</comment>
<name>A0A9N9FQ40_9GLOM</name>
<organism evidence="1 2">
    <name type="scientific">Ambispora leptoticha</name>
    <dbReference type="NCBI Taxonomy" id="144679"/>
    <lineage>
        <taxon>Eukaryota</taxon>
        <taxon>Fungi</taxon>
        <taxon>Fungi incertae sedis</taxon>
        <taxon>Mucoromycota</taxon>
        <taxon>Glomeromycotina</taxon>
        <taxon>Glomeromycetes</taxon>
        <taxon>Archaeosporales</taxon>
        <taxon>Ambisporaceae</taxon>
        <taxon>Ambispora</taxon>
    </lineage>
</organism>
<accession>A0A9N9FQ40</accession>
<evidence type="ECO:0000313" key="2">
    <source>
        <dbReference type="Proteomes" id="UP000789508"/>
    </source>
</evidence>
<keyword evidence="2" id="KW-1185">Reference proteome</keyword>
<reference evidence="1" key="1">
    <citation type="submission" date="2021-06" db="EMBL/GenBank/DDBJ databases">
        <authorList>
            <person name="Kallberg Y."/>
            <person name="Tangrot J."/>
            <person name="Rosling A."/>
        </authorList>
    </citation>
    <scope>NUCLEOTIDE SEQUENCE</scope>
    <source>
        <strain evidence="1">FL130A</strain>
    </source>
</reference>
<dbReference type="OrthoDB" id="2447754at2759"/>
<protein>
    <submittedName>
        <fullName evidence="1">12314_t:CDS:1</fullName>
    </submittedName>
</protein>
<dbReference type="EMBL" id="CAJVPS010001892">
    <property type="protein sequence ID" value="CAG8553594.1"/>
    <property type="molecule type" value="Genomic_DNA"/>
</dbReference>
<dbReference type="AlphaFoldDB" id="A0A9N9FQ40"/>
<evidence type="ECO:0000313" key="1">
    <source>
        <dbReference type="EMBL" id="CAG8553594.1"/>
    </source>
</evidence>
<dbReference type="Proteomes" id="UP000789508">
    <property type="component" value="Unassembled WGS sequence"/>
</dbReference>
<sequence>NIRNELTYFDIRLTEAELCEIVKIVTIDDYVTGEEELSGNNDNTYEESSNSLSQTTIILEDIVNLRNSVFQDRKIISFESPTDIADSNIEGDIDLDFSPEDLVNTVLSVEL</sequence>
<proteinExistence type="predicted"/>
<gene>
    <name evidence="1" type="ORF">ALEPTO_LOCUS5999</name>
</gene>